<accession>A0A9P0GN79</accession>
<dbReference type="EMBL" id="OU896718">
    <property type="protein sequence ID" value="CAH1119013.1"/>
    <property type="molecule type" value="Genomic_DNA"/>
</dbReference>
<dbReference type="SMART" id="SM00389">
    <property type="entry name" value="HOX"/>
    <property type="match status" value="1"/>
</dbReference>
<evidence type="ECO:0000256" key="6">
    <source>
        <dbReference type="RuleBase" id="RU000682"/>
    </source>
</evidence>
<evidence type="ECO:0000256" key="5">
    <source>
        <dbReference type="PROSITE-ProRule" id="PRU00108"/>
    </source>
</evidence>
<dbReference type="InterPro" id="IPR050848">
    <property type="entry name" value="Homeobox_TF"/>
</dbReference>
<dbReference type="Gene3D" id="1.10.10.60">
    <property type="entry name" value="Homeodomain-like"/>
    <property type="match status" value="1"/>
</dbReference>
<dbReference type="GO" id="GO:0000981">
    <property type="term" value="F:DNA-binding transcription factor activity, RNA polymerase II-specific"/>
    <property type="evidence" value="ECO:0007669"/>
    <property type="project" value="InterPro"/>
</dbReference>
<reference evidence="9" key="2">
    <citation type="submission" date="2022-10" db="EMBL/GenBank/DDBJ databases">
        <authorList>
            <consortium name="ENA_rothamsted_submissions"/>
            <consortium name="culmorum"/>
            <person name="King R."/>
        </authorList>
    </citation>
    <scope>NUCLEOTIDE SEQUENCE</scope>
</reference>
<keyword evidence="3 5" id="KW-0371">Homeobox</keyword>
<dbReference type="InterPro" id="IPR020479">
    <property type="entry name" value="HD_metazoa"/>
</dbReference>
<evidence type="ECO:0000256" key="1">
    <source>
        <dbReference type="ARBA" id="ARBA00004123"/>
    </source>
</evidence>
<proteinExistence type="predicted"/>
<evidence type="ECO:0000256" key="3">
    <source>
        <dbReference type="ARBA" id="ARBA00023155"/>
    </source>
</evidence>
<reference evidence="9" key="1">
    <citation type="submission" date="2022-01" db="EMBL/GenBank/DDBJ databases">
        <authorList>
            <person name="King R."/>
        </authorList>
    </citation>
    <scope>NUCLEOTIDE SEQUENCE</scope>
</reference>
<sequence>MIVSESHTPIYDLPTFLKYRSSVDTSCGNLSNCVPISTSTRRRRRTVYTPHQLLELERQFLESNYLTRVTRMKLASSLNLPEKQIKIWFQNRRMKDRLSVDSSPSMTSTNNVPVDILNHSSQTHSLPMYLDGSLKTESNHMEDACIQSFDLSYFLDEESHQATHNESPRLISHSPQSHSDISHSDSDISILSGTNTPSPLPYLKYEIYKVDQIDQSIHSGVNQFFSQCMDSESCQIPQSIESESNNMPVSPVCSFQSNDSGRDSSATIASFFDDLMSISKYIQENPDLVENIRMNSNLDLENMTVRQLMEIFQL</sequence>
<evidence type="ECO:0000313" key="10">
    <source>
        <dbReference type="Proteomes" id="UP001153737"/>
    </source>
</evidence>
<protein>
    <recommendedName>
        <fullName evidence="8">Homeobox domain-containing protein</fullName>
    </recommendedName>
</protein>
<keyword evidence="10" id="KW-1185">Reference proteome</keyword>
<evidence type="ECO:0000256" key="2">
    <source>
        <dbReference type="ARBA" id="ARBA00023125"/>
    </source>
</evidence>
<organism evidence="9 10">
    <name type="scientific">Phaedon cochleariae</name>
    <name type="common">Mustard beetle</name>
    <dbReference type="NCBI Taxonomy" id="80249"/>
    <lineage>
        <taxon>Eukaryota</taxon>
        <taxon>Metazoa</taxon>
        <taxon>Ecdysozoa</taxon>
        <taxon>Arthropoda</taxon>
        <taxon>Hexapoda</taxon>
        <taxon>Insecta</taxon>
        <taxon>Pterygota</taxon>
        <taxon>Neoptera</taxon>
        <taxon>Endopterygota</taxon>
        <taxon>Coleoptera</taxon>
        <taxon>Polyphaga</taxon>
        <taxon>Cucujiformia</taxon>
        <taxon>Chrysomeloidea</taxon>
        <taxon>Chrysomelidae</taxon>
        <taxon>Chrysomelinae</taxon>
        <taxon>Chrysomelini</taxon>
        <taxon>Phaedon</taxon>
    </lineage>
</organism>
<evidence type="ECO:0000259" key="8">
    <source>
        <dbReference type="PROSITE" id="PS50071"/>
    </source>
</evidence>
<feature type="region of interest" description="Disordered" evidence="7">
    <location>
        <begin position="162"/>
        <end position="186"/>
    </location>
</feature>
<evidence type="ECO:0000256" key="7">
    <source>
        <dbReference type="SAM" id="MobiDB-lite"/>
    </source>
</evidence>
<name>A0A9P0GN79_PHACE</name>
<dbReference type="PANTHER" id="PTHR24333">
    <property type="entry name" value="HOMEO BOX HB9 LIKE A-RELATED"/>
    <property type="match status" value="1"/>
</dbReference>
<dbReference type="OrthoDB" id="6159439at2759"/>
<dbReference type="PROSITE" id="PS50071">
    <property type="entry name" value="HOMEOBOX_2"/>
    <property type="match status" value="1"/>
</dbReference>
<feature type="domain" description="Homeobox" evidence="8">
    <location>
        <begin position="39"/>
        <end position="99"/>
    </location>
</feature>
<dbReference type="GO" id="GO:0003677">
    <property type="term" value="F:DNA binding"/>
    <property type="evidence" value="ECO:0007669"/>
    <property type="project" value="UniProtKB-UniRule"/>
</dbReference>
<dbReference type="Proteomes" id="UP001153737">
    <property type="component" value="Chromosome 12"/>
</dbReference>
<keyword evidence="4 5" id="KW-0539">Nucleus</keyword>
<dbReference type="Pfam" id="PF00046">
    <property type="entry name" value="Homeodomain"/>
    <property type="match status" value="1"/>
</dbReference>
<gene>
    <name evidence="9" type="ORF">PHAECO_LOCUS3252</name>
</gene>
<dbReference type="PRINTS" id="PR00024">
    <property type="entry name" value="HOMEOBOX"/>
</dbReference>
<evidence type="ECO:0000313" key="9">
    <source>
        <dbReference type="EMBL" id="CAH1119013.1"/>
    </source>
</evidence>
<feature type="DNA-binding region" description="Homeobox" evidence="5">
    <location>
        <begin position="41"/>
        <end position="100"/>
    </location>
</feature>
<evidence type="ECO:0000256" key="4">
    <source>
        <dbReference type="ARBA" id="ARBA00023242"/>
    </source>
</evidence>
<comment type="subcellular location">
    <subcellularLocation>
        <location evidence="1 5 6">Nucleus</location>
    </subcellularLocation>
</comment>
<keyword evidence="2 5" id="KW-0238">DNA-binding</keyword>
<dbReference type="CDD" id="cd00086">
    <property type="entry name" value="homeodomain"/>
    <property type="match status" value="1"/>
</dbReference>
<dbReference type="SUPFAM" id="SSF46689">
    <property type="entry name" value="Homeodomain-like"/>
    <property type="match status" value="1"/>
</dbReference>
<dbReference type="InterPro" id="IPR017970">
    <property type="entry name" value="Homeobox_CS"/>
</dbReference>
<dbReference type="GO" id="GO:0005634">
    <property type="term" value="C:nucleus"/>
    <property type="evidence" value="ECO:0007669"/>
    <property type="project" value="UniProtKB-SubCell"/>
</dbReference>
<dbReference type="PANTHER" id="PTHR24333:SF8">
    <property type="entry name" value="HOMEOBOX PROTEIN CEH-62"/>
    <property type="match status" value="1"/>
</dbReference>
<dbReference type="PROSITE" id="PS00027">
    <property type="entry name" value="HOMEOBOX_1"/>
    <property type="match status" value="1"/>
</dbReference>
<dbReference type="InterPro" id="IPR009057">
    <property type="entry name" value="Homeodomain-like_sf"/>
</dbReference>
<dbReference type="AlphaFoldDB" id="A0A9P0GN79"/>
<dbReference type="InterPro" id="IPR001356">
    <property type="entry name" value="HD"/>
</dbReference>